<reference evidence="1" key="1">
    <citation type="submission" date="2022-03" db="EMBL/GenBank/DDBJ databases">
        <authorList>
            <person name="Sayadi A."/>
        </authorList>
    </citation>
    <scope>NUCLEOTIDE SEQUENCE</scope>
</reference>
<gene>
    <name evidence="1" type="ORF">ACAOBT_LOCUS370</name>
</gene>
<keyword evidence="2" id="KW-1185">Reference proteome</keyword>
<organism evidence="1 2">
    <name type="scientific">Acanthoscelides obtectus</name>
    <name type="common">Bean weevil</name>
    <name type="synonym">Bruchus obtectus</name>
    <dbReference type="NCBI Taxonomy" id="200917"/>
    <lineage>
        <taxon>Eukaryota</taxon>
        <taxon>Metazoa</taxon>
        <taxon>Ecdysozoa</taxon>
        <taxon>Arthropoda</taxon>
        <taxon>Hexapoda</taxon>
        <taxon>Insecta</taxon>
        <taxon>Pterygota</taxon>
        <taxon>Neoptera</taxon>
        <taxon>Endopterygota</taxon>
        <taxon>Coleoptera</taxon>
        <taxon>Polyphaga</taxon>
        <taxon>Cucujiformia</taxon>
        <taxon>Chrysomeloidea</taxon>
        <taxon>Chrysomelidae</taxon>
        <taxon>Bruchinae</taxon>
        <taxon>Bruchini</taxon>
        <taxon>Acanthoscelides</taxon>
    </lineage>
</organism>
<comment type="caution">
    <text evidence="1">The sequence shown here is derived from an EMBL/GenBank/DDBJ whole genome shotgun (WGS) entry which is preliminary data.</text>
</comment>
<proteinExistence type="predicted"/>
<dbReference type="EMBL" id="CAKOFQ010006653">
    <property type="protein sequence ID" value="CAH1954112.1"/>
    <property type="molecule type" value="Genomic_DNA"/>
</dbReference>
<name>A0A9P0JIM0_ACAOB</name>
<evidence type="ECO:0000313" key="1">
    <source>
        <dbReference type="EMBL" id="CAH1954112.1"/>
    </source>
</evidence>
<protein>
    <submittedName>
        <fullName evidence="1">Uncharacterized protein</fullName>
    </submittedName>
</protein>
<sequence>MKEHNEKTKMCLYVIGVSIVNSQTGAVDTARSLLCLPSSNGCTCTLPVLLTGGNKRKGSVATPLHLFGKAHHTMVLKVTLGTREA</sequence>
<dbReference type="AlphaFoldDB" id="A0A9P0JIM0"/>
<dbReference type="Proteomes" id="UP001152888">
    <property type="component" value="Unassembled WGS sequence"/>
</dbReference>
<accession>A0A9P0JIM0</accession>
<evidence type="ECO:0000313" key="2">
    <source>
        <dbReference type="Proteomes" id="UP001152888"/>
    </source>
</evidence>